<dbReference type="RefSeq" id="WP_151666986.1">
    <property type="nucleotide sequence ID" value="NZ_WBVO01000003.1"/>
</dbReference>
<proteinExistence type="predicted"/>
<feature type="chain" id="PRO_5026686256" description="Porin family protein" evidence="1">
    <location>
        <begin position="20"/>
        <end position="176"/>
    </location>
</feature>
<feature type="signal peptide" evidence="1">
    <location>
        <begin position="1"/>
        <end position="19"/>
    </location>
</feature>
<dbReference type="OrthoDB" id="9836635at2"/>
<dbReference type="AlphaFoldDB" id="A0A6N6RJD4"/>
<accession>A0A6N6RJD4</accession>
<evidence type="ECO:0000313" key="3">
    <source>
        <dbReference type="Proteomes" id="UP000468650"/>
    </source>
</evidence>
<keyword evidence="3" id="KW-1185">Reference proteome</keyword>
<organism evidence="2 3">
    <name type="scientific">Phaeocystidibacter luteus</name>
    <dbReference type="NCBI Taxonomy" id="911197"/>
    <lineage>
        <taxon>Bacteria</taxon>
        <taxon>Pseudomonadati</taxon>
        <taxon>Bacteroidota</taxon>
        <taxon>Flavobacteriia</taxon>
        <taxon>Flavobacteriales</taxon>
        <taxon>Phaeocystidibacteraceae</taxon>
        <taxon>Phaeocystidibacter</taxon>
    </lineage>
</organism>
<sequence length="176" mass="18712">MKKLITLAACTIISLSGLAQTNETKSQIRVFGGGLAPIEWGNDYTYFGGGVGISAPLSQRWVLNGDMAWYSRDIPSGAGYVDRDVLDFRGSIDFYFSRAFKGLFVGANFGYVGINSSVEEGGNPIAGPTGYVPFGFQLGLNTALSSKLDFNIKAAWGSQPGGAGAYTYNMGLGYKL</sequence>
<dbReference type="EMBL" id="WBVO01000003">
    <property type="protein sequence ID" value="KAB2813784.1"/>
    <property type="molecule type" value="Genomic_DNA"/>
</dbReference>
<protein>
    <recommendedName>
        <fullName evidence="4">Porin family protein</fullName>
    </recommendedName>
</protein>
<evidence type="ECO:0000313" key="2">
    <source>
        <dbReference type="EMBL" id="KAB2813784.1"/>
    </source>
</evidence>
<dbReference type="Proteomes" id="UP000468650">
    <property type="component" value="Unassembled WGS sequence"/>
</dbReference>
<comment type="caution">
    <text evidence="2">The sequence shown here is derived from an EMBL/GenBank/DDBJ whole genome shotgun (WGS) entry which is preliminary data.</text>
</comment>
<evidence type="ECO:0000256" key="1">
    <source>
        <dbReference type="SAM" id="SignalP"/>
    </source>
</evidence>
<reference evidence="2 3" key="1">
    <citation type="submission" date="2019-09" db="EMBL/GenBank/DDBJ databases">
        <title>Genomes of family Cryomorphaceae.</title>
        <authorList>
            <person name="Bowman J.P."/>
        </authorList>
    </citation>
    <scope>NUCLEOTIDE SEQUENCE [LARGE SCALE GENOMIC DNA]</scope>
    <source>
        <strain evidence="2 3">LMG 25704</strain>
    </source>
</reference>
<gene>
    <name evidence="2" type="ORF">F8C67_06390</name>
</gene>
<evidence type="ECO:0008006" key="4">
    <source>
        <dbReference type="Google" id="ProtNLM"/>
    </source>
</evidence>
<name>A0A6N6RJD4_9FLAO</name>
<keyword evidence="1" id="KW-0732">Signal</keyword>